<reference evidence="1 2" key="1">
    <citation type="submission" date="2017-01" db="EMBL/GenBank/DDBJ databases">
        <authorList>
            <person name="Varghese N."/>
            <person name="Submissions S."/>
        </authorList>
    </citation>
    <scope>NUCLEOTIDE SEQUENCE [LARGE SCALE GENOMIC DNA]</scope>
    <source>
        <strain evidence="1 2">DSM 22782</strain>
    </source>
</reference>
<accession>A0ABY1L037</accession>
<dbReference type="EMBL" id="FTOK01000007">
    <property type="protein sequence ID" value="SIS86158.1"/>
    <property type="molecule type" value="Genomic_DNA"/>
</dbReference>
<sequence>MKRQSFLRKSAEVTTRALLAGEKRMRAPEVTILPQSLPRTVTLDAGYKDETVILPLRRAKAVRK</sequence>
<dbReference type="Proteomes" id="UP000199777">
    <property type="component" value="Unassembled WGS sequence"/>
</dbReference>
<comment type="caution">
    <text evidence="1">The sequence shown here is derived from an EMBL/GenBank/DDBJ whole genome shotgun (WGS) entry which is preliminary data.</text>
</comment>
<keyword evidence="2" id="KW-1185">Reference proteome</keyword>
<evidence type="ECO:0000313" key="1">
    <source>
        <dbReference type="EMBL" id="SIS86158.1"/>
    </source>
</evidence>
<evidence type="ECO:0000313" key="2">
    <source>
        <dbReference type="Proteomes" id="UP000199777"/>
    </source>
</evidence>
<name>A0ABY1L037_9BACI</name>
<gene>
    <name evidence="1" type="ORF">SAMN05421758_107143</name>
</gene>
<protein>
    <submittedName>
        <fullName evidence="1">Uncharacterized protein</fullName>
    </submittedName>
</protein>
<organism evidence="1 2">
    <name type="scientific">Salimicrobium salexigens</name>
    <dbReference type="NCBI Taxonomy" id="908941"/>
    <lineage>
        <taxon>Bacteria</taxon>
        <taxon>Bacillati</taxon>
        <taxon>Bacillota</taxon>
        <taxon>Bacilli</taxon>
        <taxon>Bacillales</taxon>
        <taxon>Bacillaceae</taxon>
        <taxon>Salimicrobium</taxon>
    </lineage>
</organism>
<proteinExistence type="predicted"/>